<name>A0A814S461_ADIRI</name>
<dbReference type="Proteomes" id="UP000663852">
    <property type="component" value="Unassembled WGS sequence"/>
</dbReference>
<proteinExistence type="predicted"/>
<dbReference type="InterPro" id="IPR036047">
    <property type="entry name" value="F-box-like_dom_sf"/>
</dbReference>
<evidence type="ECO:0000313" key="2">
    <source>
        <dbReference type="EMBL" id="CAF1141273.1"/>
    </source>
</evidence>
<dbReference type="EMBL" id="CAJNOR010009006">
    <property type="protein sequence ID" value="CAF1640061.1"/>
    <property type="molecule type" value="Genomic_DNA"/>
</dbReference>
<sequence>MSLLTFPTELIHHILDQLGIDDILFSLRNVCRQFYALTNSYNRYKIRFTSSTPKADIYRICRIIRPENVISLALIQAHSDRVVERFKLLLSLVNIHQFTRLQSLDLYEVDPDTLDNILQHVITVPIFTKLSVAVKLFQPMSDRTVDLLSSILAAENFREFKLYGATGQIAALSWLSKCRLERLTLGSCDQRVLCHILDRLHNLRSFQADYFYTSDHNPSDISLSTAHLLTSLTLRSNKRCIYQYESLLSYTPALVHLHLTDYLTEFACLQRLSQWESFIRQKLPSLQTFKFHVSTNEYERHDTNTIESLVNAFRTPFWLQLKRWYVTCLYTADGTKPMLSLYSRSDSYNNFPDNMSRGYLSYSTSTTENDNVIDMNINWKVRLNASDVVGSIGLHETHKKNRYTFQSIAHLALDLYPSIASYQLLSALSDYSQLREIWLFFNADDHQLGCNVMRDILNLVGNVPTVGISYTNDWTLIPEGILDAIISHQVKHLIIRTTYEECMQSVVTYARQLTTITFIRDQCSLNAWTHMTRWLDNNGNKYSVKDDSRSLCVYFE</sequence>
<dbReference type="InterPro" id="IPR001810">
    <property type="entry name" value="F-box_dom"/>
</dbReference>
<accession>A0A814S461</accession>
<dbReference type="PROSITE" id="PS50181">
    <property type="entry name" value="FBOX"/>
    <property type="match status" value="1"/>
</dbReference>
<protein>
    <recommendedName>
        <fullName evidence="1">F-box domain-containing protein</fullName>
    </recommendedName>
</protein>
<dbReference type="InterPro" id="IPR032675">
    <property type="entry name" value="LRR_dom_sf"/>
</dbReference>
<dbReference type="SUPFAM" id="SSF81383">
    <property type="entry name" value="F-box domain"/>
    <property type="match status" value="1"/>
</dbReference>
<evidence type="ECO:0000313" key="3">
    <source>
        <dbReference type="EMBL" id="CAF1640061.1"/>
    </source>
</evidence>
<evidence type="ECO:0000259" key="1">
    <source>
        <dbReference type="PROSITE" id="PS50181"/>
    </source>
</evidence>
<comment type="caution">
    <text evidence="2">The sequence shown here is derived from an EMBL/GenBank/DDBJ whole genome shotgun (WGS) entry which is preliminary data.</text>
</comment>
<evidence type="ECO:0000313" key="4">
    <source>
        <dbReference type="Proteomes" id="UP000663828"/>
    </source>
</evidence>
<keyword evidence="4" id="KW-1185">Reference proteome</keyword>
<evidence type="ECO:0000313" key="5">
    <source>
        <dbReference type="Proteomes" id="UP000663852"/>
    </source>
</evidence>
<gene>
    <name evidence="2" type="ORF">EDS130_LOCUS22105</name>
    <name evidence="3" type="ORF">XAT740_LOCUS53160</name>
</gene>
<dbReference type="OrthoDB" id="10018771at2759"/>
<dbReference type="SMART" id="SM00256">
    <property type="entry name" value="FBOX"/>
    <property type="match status" value="1"/>
</dbReference>
<dbReference type="EMBL" id="CAJNOJ010000114">
    <property type="protein sequence ID" value="CAF1141273.1"/>
    <property type="molecule type" value="Genomic_DNA"/>
</dbReference>
<dbReference type="Pfam" id="PF00646">
    <property type="entry name" value="F-box"/>
    <property type="match status" value="1"/>
</dbReference>
<dbReference type="SUPFAM" id="SSF52047">
    <property type="entry name" value="RNI-like"/>
    <property type="match status" value="1"/>
</dbReference>
<dbReference type="Gene3D" id="3.80.10.10">
    <property type="entry name" value="Ribonuclease Inhibitor"/>
    <property type="match status" value="1"/>
</dbReference>
<reference evidence="2" key="1">
    <citation type="submission" date="2021-02" db="EMBL/GenBank/DDBJ databases">
        <authorList>
            <person name="Nowell W R."/>
        </authorList>
    </citation>
    <scope>NUCLEOTIDE SEQUENCE</scope>
</reference>
<organism evidence="2 5">
    <name type="scientific">Adineta ricciae</name>
    <name type="common">Rotifer</name>
    <dbReference type="NCBI Taxonomy" id="249248"/>
    <lineage>
        <taxon>Eukaryota</taxon>
        <taxon>Metazoa</taxon>
        <taxon>Spiralia</taxon>
        <taxon>Gnathifera</taxon>
        <taxon>Rotifera</taxon>
        <taxon>Eurotatoria</taxon>
        <taxon>Bdelloidea</taxon>
        <taxon>Adinetida</taxon>
        <taxon>Adinetidae</taxon>
        <taxon>Adineta</taxon>
    </lineage>
</organism>
<feature type="domain" description="F-box" evidence="1">
    <location>
        <begin position="1"/>
        <end position="47"/>
    </location>
</feature>
<dbReference type="AlphaFoldDB" id="A0A814S461"/>
<dbReference type="Proteomes" id="UP000663828">
    <property type="component" value="Unassembled WGS sequence"/>
</dbReference>